<dbReference type="PANTHER" id="PTHR36924:SF1">
    <property type="entry name" value="ANTITOXIN HIGA-1"/>
    <property type="match status" value="1"/>
</dbReference>
<dbReference type="AlphaFoldDB" id="A0A831XG79"/>
<dbReference type="SUPFAM" id="SSF47413">
    <property type="entry name" value="lambda repressor-like DNA-binding domains"/>
    <property type="match status" value="1"/>
</dbReference>
<dbReference type="InterPro" id="IPR010982">
    <property type="entry name" value="Lambda_DNA-bd_dom_sf"/>
</dbReference>
<dbReference type="SMART" id="SM00530">
    <property type="entry name" value="HTH_XRE"/>
    <property type="match status" value="1"/>
</dbReference>
<dbReference type="PROSITE" id="PS50943">
    <property type="entry name" value="HTH_CROC1"/>
    <property type="match status" value="1"/>
</dbReference>
<dbReference type="CDD" id="cd00093">
    <property type="entry name" value="HTH_XRE"/>
    <property type="match status" value="1"/>
</dbReference>
<dbReference type="NCBIfam" id="TIGR02607">
    <property type="entry name" value="antidote_HigA"/>
    <property type="match status" value="1"/>
</dbReference>
<dbReference type="Pfam" id="PF01381">
    <property type="entry name" value="HTH_3"/>
    <property type="match status" value="1"/>
</dbReference>
<evidence type="ECO:0000256" key="1">
    <source>
        <dbReference type="ARBA" id="ARBA00023125"/>
    </source>
</evidence>
<protein>
    <submittedName>
        <fullName evidence="3">Addiction module antidote protein, HigA family</fullName>
    </submittedName>
</protein>
<name>A0A831XG79_GEOME</name>
<dbReference type="Gene3D" id="1.10.260.40">
    <property type="entry name" value="lambda repressor-like DNA-binding domains"/>
    <property type="match status" value="1"/>
</dbReference>
<feature type="domain" description="HTH cro/C1-type" evidence="2">
    <location>
        <begin position="23"/>
        <end position="70"/>
    </location>
</feature>
<evidence type="ECO:0000313" key="3">
    <source>
        <dbReference type="EMBL" id="HEN43722.1"/>
    </source>
</evidence>
<dbReference type="EMBL" id="DSOV01000073">
    <property type="protein sequence ID" value="HEN43722.1"/>
    <property type="molecule type" value="Genomic_DNA"/>
</dbReference>
<gene>
    <name evidence="3" type="primary">higA</name>
    <name evidence="3" type="ORF">ENQ87_15415</name>
</gene>
<reference evidence="3" key="1">
    <citation type="journal article" date="2020" name="mSystems">
        <title>Genome- and Community-Level Interaction Insights into Carbon Utilization and Element Cycling Functions of Hydrothermarchaeota in Hydrothermal Sediment.</title>
        <authorList>
            <person name="Zhou Z."/>
            <person name="Liu Y."/>
            <person name="Xu W."/>
            <person name="Pan J."/>
            <person name="Luo Z.H."/>
            <person name="Li M."/>
        </authorList>
    </citation>
    <scope>NUCLEOTIDE SEQUENCE [LARGE SCALE GENOMIC DNA]</scope>
    <source>
        <strain evidence="3">SpSt-349</strain>
    </source>
</reference>
<keyword evidence="1" id="KW-0238">DNA-binding</keyword>
<organism evidence="3">
    <name type="scientific">Geobacter metallireducens</name>
    <dbReference type="NCBI Taxonomy" id="28232"/>
    <lineage>
        <taxon>Bacteria</taxon>
        <taxon>Pseudomonadati</taxon>
        <taxon>Thermodesulfobacteriota</taxon>
        <taxon>Desulfuromonadia</taxon>
        <taxon>Geobacterales</taxon>
        <taxon>Geobacteraceae</taxon>
        <taxon>Geobacter</taxon>
    </lineage>
</organism>
<dbReference type="GO" id="GO:0003677">
    <property type="term" value="F:DNA binding"/>
    <property type="evidence" value="ECO:0007669"/>
    <property type="project" value="UniProtKB-KW"/>
</dbReference>
<accession>A0A831XG79</accession>
<sequence>MSKRDFPPIHPGEILREEFLVPLGISQYRLAKEIHVPARRINEIVLEKRGISADTALRLGRYFGTTAQFWINLQARYDLEVARDAIEDTLEQEIKPFNKAA</sequence>
<dbReference type="PANTHER" id="PTHR36924">
    <property type="entry name" value="ANTITOXIN HIGA-1"/>
    <property type="match status" value="1"/>
</dbReference>
<comment type="caution">
    <text evidence="3">The sequence shown here is derived from an EMBL/GenBank/DDBJ whole genome shotgun (WGS) entry which is preliminary data.</text>
</comment>
<dbReference type="InterPro" id="IPR013430">
    <property type="entry name" value="Toxin_antidote_HigA"/>
</dbReference>
<dbReference type="InterPro" id="IPR001387">
    <property type="entry name" value="Cro/C1-type_HTH"/>
</dbReference>
<evidence type="ECO:0000259" key="2">
    <source>
        <dbReference type="PROSITE" id="PS50943"/>
    </source>
</evidence>
<proteinExistence type="predicted"/>